<dbReference type="InterPro" id="IPR036388">
    <property type="entry name" value="WH-like_DNA-bd_sf"/>
</dbReference>
<proteinExistence type="predicted"/>
<dbReference type="Proteomes" id="UP000832097">
    <property type="component" value="Chromosome"/>
</dbReference>
<accession>A0ABY4BUB4</accession>
<sequence length="115" mass="12081">MPRRRPGVLLPLELDILEAGVRLQAAGGAFHGFGLARELADGDGSALTAHGTLYKALSRMADAGLLESEWEPVERAAAEGRPRRRLYRVTAEGARVARAQRAGAAAAAAPRLGLA</sequence>
<evidence type="ECO:0000313" key="3">
    <source>
        <dbReference type="Proteomes" id="UP000832097"/>
    </source>
</evidence>
<dbReference type="Pfam" id="PF03551">
    <property type="entry name" value="PadR"/>
    <property type="match status" value="1"/>
</dbReference>
<dbReference type="InterPro" id="IPR036390">
    <property type="entry name" value="WH_DNA-bd_sf"/>
</dbReference>
<dbReference type="PANTHER" id="PTHR33169:SF14">
    <property type="entry name" value="TRANSCRIPTIONAL REGULATOR RV3488"/>
    <property type="match status" value="1"/>
</dbReference>
<dbReference type="RefSeq" id="WP_243553667.1">
    <property type="nucleotide sequence ID" value="NZ_CP094528.1"/>
</dbReference>
<protein>
    <submittedName>
        <fullName evidence="2">PadR family transcriptional regulator</fullName>
    </submittedName>
</protein>
<dbReference type="InterPro" id="IPR005149">
    <property type="entry name" value="Tscrpt_reg_PadR_N"/>
</dbReference>
<dbReference type="Gene3D" id="1.10.10.10">
    <property type="entry name" value="Winged helix-like DNA-binding domain superfamily/Winged helix DNA-binding domain"/>
    <property type="match status" value="1"/>
</dbReference>
<dbReference type="PANTHER" id="PTHR33169">
    <property type="entry name" value="PADR-FAMILY TRANSCRIPTIONAL REGULATOR"/>
    <property type="match status" value="1"/>
</dbReference>
<evidence type="ECO:0000313" key="2">
    <source>
        <dbReference type="EMBL" id="UOE42735.1"/>
    </source>
</evidence>
<gene>
    <name evidence="2" type="ORF">MTO99_11085</name>
</gene>
<organism evidence="2 3">
    <name type="scientific">Agromyces larvae</name>
    <dbReference type="NCBI Taxonomy" id="2929802"/>
    <lineage>
        <taxon>Bacteria</taxon>
        <taxon>Bacillati</taxon>
        <taxon>Actinomycetota</taxon>
        <taxon>Actinomycetes</taxon>
        <taxon>Micrococcales</taxon>
        <taxon>Microbacteriaceae</taxon>
        <taxon>Agromyces</taxon>
    </lineage>
</organism>
<keyword evidence="3" id="KW-1185">Reference proteome</keyword>
<reference evidence="2 3" key="1">
    <citation type="submission" date="2022-03" db="EMBL/GenBank/DDBJ databases">
        <title>Mucilaginibacter sp. isolated from the gut of Protaetia brevitarsis seulensis larvae.</title>
        <authorList>
            <person name="Won M."/>
            <person name="Kim S.-J."/>
            <person name="Kwon S.-W."/>
        </authorList>
    </citation>
    <scope>NUCLEOTIDE SEQUENCE [LARGE SCALE GENOMIC DNA]</scope>
    <source>
        <strain evidence="2 3">CFWR-12</strain>
    </source>
</reference>
<feature type="domain" description="Transcription regulator PadR N-terminal" evidence="1">
    <location>
        <begin position="29"/>
        <end position="97"/>
    </location>
</feature>
<dbReference type="SUPFAM" id="SSF46785">
    <property type="entry name" value="Winged helix' DNA-binding domain"/>
    <property type="match status" value="1"/>
</dbReference>
<evidence type="ECO:0000259" key="1">
    <source>
        <dbReference type="Pfam" id="PF03551"/>
    </source>
</evidence>
<dbReference type="EMBL" id="CP094528">
    <property type="protein sequence ID" value="UOE42735.1"/>
    <property type="molecule type" value="Genomic_DNA"/>
</dbReference>
<dbReference type="InterPro" id="IPR052509">
    <property type="entry name" value="Metal_resp_DNA-bind_regulator"/>
</dbReference>
<name>A0ABY4BUB4_9MICO</name>